<name>A0A934IHX0_9HYPH</name>
<dbReference type="RefSeq" id="WP_198882923.1">
    <property type="nucleotide sequence ID" value="NZ_JAEKJA010000012.1"/>
</dbReference>
<comment type="caution">
    <text evidence="9">The sequence shown here is derived from an EMBL/GenBank/DDBJ whole genome shotgun (WGS) entry which is preliminary data.</text>
</comment>
<reference evidence="9" key="1">
    <citation type="submission" date="2020-12" db="EMBL/GenBank/DDBJ databases">
        <title>Bacterial taxonomy.</title>
        <authorList>
            <person name="Pan X."/>
        </authorList>
    </citation>
    <scope>NUCLEOTIDE SEQUENCE</scope>
    <source>
        <strain evidence="9">B2012</strain>
    </source>
</reference>
<dbReference type="Gene3D" id="3.40.50.300">
    <property type="entry name" value="P-loop containing nucleotide triphosphate hydrolases"/>
    <property type="match status" value="1"/>
</dbReference>
<dbReference type="InterPro" id="IPR027417">
    <property type="entry name" value="P-loop_NTPase"/>
</dbReference>
<dbReference type="GO" id="GO:0005524">
    <property type="term" value="F:ATP binding"/>
    <property type="evidence" value="ECO:0007669"/>
    <property type="project" value="UniProtKB-KW"/>
</dbReference>
<evidence type="ECO:0000313" key="10">
    <source>
        <dbReference type="Proteomes" id="UP000609531"/>
    </source>
</evidence>
<dbReference type="SMART" id="SM00382">
    <property type="entry name" value="AAA"/>
    <property type="match status" value="1"/>
</dbReference>
<evidence type="ECO:0000259" key="8">
    <source>
        <dbReference type="PROSITE" id="PS50893"/>
    </source>
</evidence>
<keyword evidence="7" id="KW-0472">Membrane</keyword>
<keyword evidence="5" id="KW-0547">Nucleotide-binding</keyword>
<organism evidence="9 10">
    <name type="scientific">Acuticoccus mangrovi</name>
    <dbReference type="NCBI Taxonomy" id="2796142"/>
    <lineage>
        <taxon>Bacteria</taxon>
        <taxon>Pseudomonadati</taxon>
        <taxon>Pseudomonadota</taxon>
        <taxon>Alphaproteobacteria</taxon>
        <taxon>Hyphomicrobiales</taxon>
        <taxon>Amorphaceae</taxon>
        <taxon>Acuticoccus</taxon>
    </lineage>
</organism>
<dbReference type="Pfam" id="PF00005">
    <property type="entry name" value="ABC_tran"/>
    <property type="match status" value="1"/>
</dbReference>
<dbReference type="PANTHER" id="PTHR43297">
    <property type="entry name" value="OLIGOPEPTIDE TRANSPORT ATP-BINDING PROTEIN APPD"/>
    <property type="match status" value="1"/>
</dbReference>
<sequence>MTLLEVEDLTVRIDTEFGTVHAVNGISLSVERGETLAIVGESGCGKSITGLSLARLLPEPAARIAGGTIRFEGIDLVTASPRTLADLRGRDVAMIFQDPMSTLNPVLTIGEQMAEALLRGNYGVSIRPVRDRLLELLDMVGLPGGEAMLRRYPHQLSGGMRQRVMIAMALAQKPRLLIADEPTTGLDVTVEAQILDLVGRLTEESETAVILITHDLGVVAGVSRRVAVMYCGTVIETAPTDTLFDAPMHPYTVGLLHATPSIDADADEDLLAIEGVPPNQLRPPAGCPFAPRCAWRQERCWVEVPQPRAVGEQHQVACHNTATREEAQQGRPARLAPAPPPPNLFGIGEVVTFRGVST</sequence>
<dbReference type="AlphaFoldDB" id="A0A934IHX0"/>
<dbReference type="GO" id="GO:0015833">
    <property type="term" value="P:peptide transport"/>
    <property type="evidence" value="ECO:0007669"/>
    <property type="project" value="InterPro"/>
</dbReference>
<comment type="subcellular location">
    <subcellularLocation>
        <location evidence="1">Cell inner membrane</location>
        <topology evidence="1">Peripheral membrane protein</topology>
    </subcellularLocation>
</comment>
<evidence type="ECO:0000256" key="5">
    <source>
        <dbReference type="ARBA" id="ARBA00022741"/>
    </source>
</evidence>
<dbReference type="PROSITE" id="PS00211">
    <property type="entry name" value="ABC_TRANSPORTER_1"/>
    <property type="match status" value="1"/>
</dbReference>
<dbReference type="FunFam" id="3.40.50.300:FF:000016">
    <property type="entry name" value="Oligopeptide ABC transporter ATP-binding component"/>
    <property type="match status" value="1"/>
</dbReference>
<evidence type="ECO:0000256" key="7">
    <source>
        <dbReference type="ARBA" id="ARBA00023136"/>
    </source>
</evidence>
<evidence type="ECO:0000256" key="1">
    <source>
        <dbReference type="ARBA" id="ARBA00004417"/>
    </source>
</evidence>
<dbReference type="InterPro" id="IPR013563">
    <property type="entry name" value="Oligopep_ABC_C"/>
</dbReference>
<feature type="domain" description="ABC transporter" evidence="8">
    <location>
        <begin position="4"/>
        <end position="256"/>
    </location>
</feature>
<evidence type="ECO:0000256" key="4">
    <source>
        <dbReference type="ARBA" id="ARBA00022475"/>
    </source>
</evidence>
<keyword evidence="3" id="KW-0813">Transport</keyword>
<evidence type="ECO:0000313" key="9">
    <source>
        <dbReference type="EMBL" id="MBJ3777019.1"/>
    </source>
</evidence>
<dbReference type="Pfam" id="PF08352">
    <property type="entry name" value="oligo_HPY"/>
    <property type="match status" value="1"/>
</dbReference>
<proteinExistence type="inferred from homology"/>
<dbReference type="EMBL" id="JAEKJA010000012">
    <property type="protein sequence ID" value="MBJ3777019.1"/>
    <property type="molecule type" value="Genomic_DNA"/>
</dbReference>
<dbReference type="InterPro" id="IPR003439">
    <property type="entry name" value="ABC_transporter-like_ATP-bd"/>
</dbReference>
<evidence type="ECO:0000256" key="6">
    <source>
        <dbReference type="ARBA" id="ARBA00022840"/>
    </source>
</evidence>
<dbReference type="GO" id="GO:0016887">
    <property type="term" value="F:ATP hydrolysis activity"/>
    <property type="evidence" value="ECO:0007669"/>
    <property type="project" value="InterPro"/>
</dbReference>
<protein>
    <submittedName>
        <fullName evidence="9">ABC transporter ATP-binding protein</fullName>
    </submittedName>
</protein>
<dbReference type="InterPro" id="IPR017871">
    <property type="entry name" value="ABC_transporter-like_CS"/>
</dbReference>
<dbReference type="InterPro" id="IPR003593">
    <property type="entry name" value="AAA+_ATPase"/>
</dbReference>
<comment type="similarity">
    <text evidence="2">Belongs to the ABC transporter superfamily.</text>
</comment>
<dbReference type="GO" id="GO:0055085">
    <property type="term" value="P:transmembrane transport"/>
    <property type="evidence" value="ECO:0007669"/>
    <property type="project" value="UniProtKB-ARBA"/>
</dbReference>
<dbReference type="CDD" id="cd03257">
    <property type="entry name" value="ABC_NikE_OppD_transporters"/>
    <property type="match status" value="1"/>
</dbReference>
<evidence type="ECO:0000256" key="2">
    <source>
        <dbReference type="ARBA" id="ARBA00005417"/>
    </source>
</evidence>
<gene>
    <name evidence="9" type="ORF">JCR33_15030</name>
</gene>
<dbReference type="PANTHER" id="PTHR43297:SF2">
    <property type="entry name" value="DIPEPTIDE TRANSPORT ATP-BINDING PROTEIN DPPD"/>
    <property type="match status" value="1"/>
</dbReference>
<dbReference type="Proteomes" id="UP000609531">
    <property type="component" value="Unassembled WGS sequence"/>
</dbReference>
<keyword evidence="10" id="KW-1185">Reference proteome</keyword>
<dbReference type="SUPFAM" id="SSF52540">
    <property type="entry name" value="P-loop containing nucleoside triphosphate hydrolases"/>
    <property type="match status" value="1"/>
</dbReference>
<dbReference type="GO" id="GO:0005886">
    <property type="term" value="C:plasma membrane"/>
    <property type="evidence" value="ECO:0007669"/>
    <property type="project" value="UniProtKB-SubCell"/>
</dbReference>
<evidence type="ECO:0000256" key="3">
    <source>
        <dbReference type="ARBA" id="ARBA00022448"/>
    </source>
</evidence>
<dbReference type="PROSITE" id="PS50893">
    <property type="entry name" value="ABC_TRANSPORTER_2"/>
    <property type="match status" value="1"/>
</dbReference>
<keyword evidence="6 9" id="KW-0067">ATP-binding</keyword>
<accession>A0A934IHX0</accession>
<dbReference type="InterPro" id="IPR050388">
    <property type="entry name" value="ABC_Ni/Peptide_Import"/>
</dbReference>
<keyword evidence="4" id="KW-1003">Cell membrane</keyword>
<dbReference type="NCBIfam" id="TIGR01727">
    <property type="entry name" value="oligo_HPY"/>
    <property type="match status" value="1"/>
</dbReference>